<evidence type="ECO:0000256" key="1">
    <source>
        <dbReference type="SAM" id="MobiDB-lite"/>
    </source>
</evidence>
<dbReference type="EMBL" id="CP045562">
    <property type="protein sequence ID" value="QFX92098.1"/>
    <property type="molecule type" value="Genomic_DNA"/>
</dbReference>
<evidence type="ECO:0000313" key="2">
    <source>
        <dbReference type="EMBL" id="QFX92098.1"/>
    </source>
</evidence>
<sequence length="149" mass="16880">MTFGIILISGCGNSTSTSGNNSTNDYAKIAKEVSKDQFVDRTSSGQDKDEIVTFEDDDYNLDKNEMELGDVFDYGEETPVHYKRFGDKLKVYKDDYPKGVTKWYLQLLDTPNKIKIVETKDGETKTLTGYSVNHEGDVESKKENDDSNY</sequence>
<feature type="compositionally biased region" description="Basic and acidic residues" evidence="1">
    <location>
        <begin position="134"/>
        <end position="149"/>
    </location>
</feature>
<evidence type="ECO:0000313" key="3">
    <source>
        <dbReference type="Proteomes" id="UP000327194"/>
    </source>
</evidence>
<organism evidence="2 3">
    <name type="scientific">Fructilactobacillus fructivorans</name>
    <dbReference type="NCBI Taxonomy" id="1614"/>
    <lineage>
        <taxon>Bacteria</taxon>
        <taxon>Bacillati</taxon>
        <taxon>Bacillota</taxon>
        <taxon>Bacilli</taxon>
        <taxon>Lactobacillales</taxon>
        <taxon>Lactobacillaceae</taxon>
        <taxon>Fructilactobacillus</taxon>
    </lineage>
</organism>
<gene>
    <name evidence="2" type="ORF">LF543_00205</name>
</gene>
<feature type="region of interest" description="Disordered" evidence="1">
    <location>
        <begin position="125"/>
        <end position="149"/>
    </location>
</feature>
<proteinExistence type="predicted"/>
<dbReference type="Proteomes" id="UP000327194">
    <property type="component" value="Chromosome"/>
</dbReference>
<name>A0AAE6TW34_9LACO</name>
<reference evidence="2 3" key="1">
    <citation type="submission" date="2019-10" db="EMBL/GenBank/DDBJ databases">
        <title>Genome sequencing of Lactobacillus fructivorans.</title>
        <authorList>
            <person name="Kim K."/>
        </authorList>
    </citation>
    <scope>NUCLEOTIDE SEQUENCE [LARGE SCALE GENOMIC DNA]</scope>
    <source>
        <strain evidence="2 3">LF543</strain>
    </source>
</reference>
<accession>A0AAE6TW34</accession>
<protein>
    <submittedName>
        <fullName evidence="2">Uncharacterized protein</fullName>
    </submittedName>
</protein>
<dbReference type="RefSeq" id="WP_010022239.1">
    <property type="nucleotide sequence ID" value="NZ_AZDS01000002.1"/>
</dbReference>
<dbReference type="AlphaFoldDB" id="A0AAE6TW34"/>
<dbReference type="KEGG" id="lfv:LF543_00205"/>